<dbReference type="STRING" id="28136.SAMN02745202_02476"/>
<dbReference type="RefSeq" id="WP_009434815.1">
    <property type="nucleotide sequence ID" value="NZ_FUXK01000042.1"/>
</dbReference>
<evidence type="ECO:0000313" key="1">
    <source>
        <dbReference type="EMBL" id="SKA20581.1"/>
    </source>
</evidence>
<sequence>MDSKNRMADQLLSKPVCMMDGGELATLIKEIIDNKRSSFDSQPQPRYVYGVAGIAQIFGCSIPTASRIKRSGKIDAAITQVGRKIVVDSDLALQLIQDGDFHE</sequence>
<gene>
    <name evidence="1" type="ORF">SAMN02745202_02476</name>
</gene>
<dbReference type="AlphaFoldDB" id="A0A1T4RYC2"/>
<protein>
    <recommendedName>
        <fullName evidence="3">DUF3853 family protein</fullName>
    </recommendedName>
</protein>
<proteinExistence type="predicted"/>
<evidence type="ECO:0008006" key="3">
    <source>
        <dbReference type="Google" id="ProtNLM"/>
    </source>
</evidence>
<evidence type="ECO:0000313" key="2">
    <source>
        <dbReference type="Proteomes" id="UP000190065"/>
    </source>
</evidence>
<organism evidence="1 2">
    <name type="scientific">Segatella oulorum</name>
    <dbReference type="NCBI Taxonomy" id="28136"/>
    <lineage>
        <taxon>Bacteria</taxon>
        <taxon>Pseudomonadati</taxon>
        <taxon>Bacteroidota</taxon>
        <taxon>Bacteroidia</taxon>
        <taxon>Bacteroidales</taxon>
        <taxon>Prevotellaceae</taxon>
        <taxon>Segatella</taxon>
    </lineage>
</organism>
<dbReference type="InterPro" id="IPR024363">
    <property type="entry name" value="DUF3853"/>
</dbReference>
<dbReference type="Pfam" id="PF12964">
    <property type="entry name" value="DUF3853"/>
    <property type="match status" value="1"/>
</dbReference>
<name>A0A1T4RYC2_9BACT</name>
<reference evidence="1 2" key="1">
    <citation type="submission" date="2017-02" db="EMBL/GenBank/DDBJ databases">
        <authorList>
            <person name="Peterson S.W."/>
        </authorList>
    </citation>
    <scope>NUCLEOTIDE SEQUENCE [LARGE SCALE GENOMIC DNA]</scope>
    <source>
        <strain evidence="1 2">ATCC 43324</strain>
    </source>
</reference>
<dbReference type="Proteomes" id="UP000190065">
    <property type="component" value="Unassembled WGS sequence"/>
</dbReference>
<dbReference type="EMBL" id="FUXK01000042">
    <property type="protein sequence ID" value="SKA20581.1"/>
    <property type="molecule type" value="Genomic_DNA"/>
</dbReference>
<accession>A0A1T4RYC2</accession>